<feature type="domain" description="RRM" evidence="6">
    <location>
        <begin position="45"/>
        <end position="123"/>
    </location>
</feature>
<organism evidence="7 8">
    <name type="scientific">Desmophyllum pertusum</name>
    <dbReference type="NCBI Taxonomy" id="174260"/>
    <lineage>
        <taxon>Eukaryota</taxon>
        <taxon>Metazoa</taxon>
        <taxon>Cnidaria</taxon>
        <taxon>Anthozoa</taxon>
        <taxon>Hexacorallia</taxon>
        <taxon>Scleractinia</taxon>
        <taxon>Caryophylliina</taxon>
        <taxon>Caryophylliidae</taxon>
        <taxon>Desmophyllum</taxon>
    </lineage>
</organism>
<dbReference type="AlphaFoldDB" id="A0A9W9ZZ69"/>
<evidence type="ECO:0000256" key="2">
    <source>
        <dbReference type="ARBA" id="ARBA00022884"/>
    </source>
</evidence>
<evidence type="ECO:0000313" key="8">
    <source>
        <dbReference type="Proteomes" id="UP001163046"/>
    </source>
</evidence>
<comment type="subcellular location">
    <subcellularLocation>
        <location evidence="1">Nucleus</location>
        <location evidence="1">Nucleolus</location>
    </subcellularLocation>
</comment>
<keyword evidence="3" id="KW-0539">Nucleus</keyword>
<protein>
    <recommendedName>
        <fullName evidence="6">RRM domain-containing protein</fullName>
    </recommendedName>
</protein>
<name>A0A9W9ZZ69_9CNID</name>
<comment type="caution">
    <text evidence="7">The sequence shown here is derived from an EMBL/GenBank/DDBJ whole genome shotgun (WGS) entry which is preliminary data.</text>
</comment>
<dbReference type="CDD" id="cd12307">
    <property type="entry name" value="RRM_NIFK_like"/>
    <property type="match status" value="1"/>
</dbReference>
<evidence type="ECO:0000256" key="1">
    <source>
        <dbReference type="ARBA" id="ARBA00004604"/>
    </source>
</evidence>
<dbReference type="EMBL" id="MU825424">
    <property type="protein sequence ID" value="KAJ7389869.1"/>
    <property type="molecule type" value="Genomic_DNA"/>
</dbReference>
<dbReference type="PANTHER" id="PTHR46754">
    <property type="entry name" value="MKI67 FHA DOMAIN-INTERACTING NUCLEOLAR PHOSPHOPROTEIN"/>
    <property type="match status" value="1"/>
</dbReference>
<dbReference type="InterPro" id="IPR035979">
    <property type="entry name" value="RBD_domain_sf"/>
</dbReference>
<dbReference type="Gene3D" id="3.30.70.330">
    <property type="match status" value="1"/>
</dbReference>
<dbReference type="Proteomes" id="UP001163046">
    <property type="component" value="Unassembled WGS sequence"/>
</dbReference>
<dbReference type="OrthoDB" id="21467at2759"/>
<sequence>MADDNIEEGEQTNELASLALDANKQREFEDKVKRISAQADDLTPGVIYLGHIPHGFYEDQIRDFFSQFGTVNKVRLSRSKKTARSKGYAFVEFACDDVAKIVAETMHNYMMFGRLLKCKVIPNDRVHPRLWKGSNRKFRFIPRQRNEIKKQNKPKNDEEHQKQVSNILKKENKKRKKMKELGIDYEFPGYVSSRHSLPCNLLLRCNLPCPSPLPFSLVPLSQPF</sequence>
<feature type="region of interest" description="Disordered" evidence="5">
    <location>
        <begin position="144"/>
        <end position="173"/>
    </location>
</feature>
<evidence type="ECO:0000259" key="6">
    <source>
        <dbReference type="PROSITE" id="PS50102"/>
    </source>
</evidence>
<keyword evidence="2 4" id="KW-0694">RNA-binding</keyword>
<dbReference type="GO" id="GO:0003723">
    <property type="term" value="F:RNA binding"/>
    <property type="evidence" value="ECO:0007669"/>
    <property type="project" value="UniProtKB-UniRule"/>
</dbReference>
<evidence type="ECO:0000256" key="3">
    <source>
        <dbReference type="ARBA" id="ARBA00023242"/>
    </source>
</evidence>
<dbReference type="Pfam" id="PF00076">
    <property type="entry name" value="RRM_1"/>
    <property type="match status" value="1"/>
</dbReference>
<reference evidence="7" key="1">
    <citation type="submission" date="2023-01" db="EMBL/GenBank/DDBJ databases">
        <title>Genome assembly of the deep-sea coral Lophelia pertusa.</title>
        <authorList>
            <person name="Herrera S."/>
            <person name="Cordes E."/>
        </authorList>
    </citation>
    <scope>NUCLEOTIDE SEQUENCE</scope>
    <source>
        <strain evidence="7">USNM1676648</strain>
        <tissue evidence="7">Polyp</tissue>
    </source>
</reference>
<dbReference type="SMART" id="SM00360">
    <property type="entry name" value="RRM"/>
    <property type="match status" value="1"/>
</dbReference>
<evidence type="ECO:0000256" key="4">
    <source>
        <dbReference type="PROSITE-ProRule" id="PRU00176"/>
    </source>
</evidence>
<dbReference type="SUPFAM" id="SSF54928">
    <property type="entry name" value="RNA-binding domain, RBD"/>
    <property type="match status" value="1"/>
</dbReference>
<feature type="compositionally biased region" description="Basic and acidic residues" evidence="5">
    <location>
        <begin position="144"/>
        <end position="162"/>
    </location>
</feature>
<proteinExistence type="predicted"/>
<accession>A0A9W9ZZ69</accession>
<evidence type="ECO:0000313" key="7">
    <source>
        <dbReference type="EMBL" id="KAJ7389869.1"/>
    </source>
</evidence>
<dbReference type="GO" id="GO:0005730">
    <property type="term" value="C:nucleolus"/>
    <property type="evidence" value="ECO:0007669"/>
    <property type="project" value="UniProtKB-SubCell"/>
</dbReference>
<evidence type="ECO:0000256" key="5">
    <source>
        <dbReference type="SAM" id="MobiDB-lite"/>
    </source>
</evidence>
<gene>
    <name evidence="7" type="ORF">OS493_028838</name>
</gene>
<dbReference type="InterPro" id="IPR000504">
    <property type="entry name" value="RRM_dom"/>
</dbReference>
<keyword evidence="8" id="KW-1185">Reference proteome</keyword>
<dbReference type="PROSITE" id="PS50102">
    <property type="entry name" value="RRM"/>
    <property type="match status" value="1"/>
</dbReference>
<dbReference type="InterPro" id="IPR012677">
    <property type="entry name" value="Nucleotide-bd_a/b_plait_sf"/>
</dbReference>